<reference evidence="3" key="2">
    <citation type="submission" date="2013-12" db="EMBL/GenBank/DDBJ databases">
        <title>Evolution of pathogenesis and genome organization in the Tremellales.</title>
        <authorList>
            <person name="Cuomo C."/>
            <person name="Litvintseva A."/>
            <person name="Heitman J."/>
            <person name="Chen Y."/>
            <person name="Sun S."/>
            <person name="Springer D."/>
            <person name="Dromer F."/>
            <person name="Young S."/>
            <person name="Zeng Q."/>
            <person name="Chapman S."/>
            <person name="Gujja S."/>
            <person name="Saif S."/>
            <person name="Birren B."/>
        </authorList>
    </citation>
    <scope>NUCLEOTIDE SEQUENCE [LARGE SCALE GENOMIC DNA]</scope>
    <source>
        <strain evidence="3">BCC8398</strain>
    </source>
</reference>
<evidence type="ECO:0000256" key="1">
    <source>
        <dbReference type="SAM" id="MobiDB-lite"/>
    </source>
</evidence>
<dbReference type="OrthoDB" id="2559625at2759"/>
<organism evidence="2 3">
    <name type="scientific">Kwoniella heveanensis BCC8398</name>
    <dbReference type="NCBI Taxonomy" id="1296120"/>
    <lineage>
        <taxon>Eukaryota</taxon>
        <taxon>Fungi</taxon>
        <taxon>Dikarya</taxon>
        <taxon>Basidiomycota</taxon>
        <taxon>Agaricomycotina</taxon>
        <taxon>Tremellomycetes</taxon>
        <taxon>Tremellales</taxon>
        <taxon>Cryptococcaceae</taxon>
        <taxon>Kwoniella</taxon>
    </lineage>
</organism>
<accession>A0A1B9H1S3</accession>
<feature type="region of interest" description="Disordered" evidence="1">
    <location>
        <begin position="67"/>
        <end position="99"/>
    </location>
</feature>
<sequence length="127" mass="14899">MNQQVQVTIYEITRSENGRPVCDRNPFKCDMQRNEKFQVIFEKWHKEKEPSKPLKEFEFLYYHRQSDQPDTSLSGVQSIGGGQGPNKGAQRIRGDQTPEQLHMPNRVNLYAKREDLDCELEEEPQMA</sequence>
<name>A0A1B9H1S3_9TREE</name>
<dbReference type="Proteomes" id="UP000092666">
    <property type="component" value="Unassembled WGS sequence"/>
</dbReference>
<dbReference type="AlphaFoldDB" id="A0A1B9H1S3"/>
<gene>
    <name evidence="2" type="ORF">I316_01122</name>
</gene>
<evidence type="ECO:0000313" key="3">
    <source>
        <dbReference type="Proteomes" id="UP000092666"/>
    </source>
</evidence>
<feature type="compositionally biased region" description="Polar residues" evidence="1">
    <location>
        <begin position="68"/>
        <end position="77"/>
    </location>
</feature>
<dbReference type="EMBL" id="KI669493">
    <property type="protein sequence ID" value="OCF37215.1"/>
    <property type="molecule type" value="Genomic_DNA"/>
</dbReference>
<keyword evidence="3" id="KW-1185">Reference proteome</keyword>
<reference evidence="2 3" key="1">
    <citation type="submission" date="2013-07" db="EMBL/GenBank/DDBJ databases">
        <title>The Genome Sequence of Cryptococcus heveanensis BCC8398.</title>
        <authorList>
            <consortium name="The Broad Institute Genome Sequencing Platform"/>
            <person name="Cuomo C."/>
            <person name="Litvintseva A."/>
            <person name="Chen Y."/>
            <person name="Heitman J."/>
            <person name="Sun S."/>
            <person name="Springer D."/>
            <person name="Dromer F."/>
            <person name="Young S.K."/>
            <person name="Zeng Q."/>
            <person name="Gargeya S."/>
            <person name="Fitzgerald M."/>
            <person name="Abouelleil A."/>
            <person name="Alvarado L."/>
            <person name="Berlin A.M."/>
            <person name="Chapman S.B."/>
            <person name="Dewar J."/>
            <person name="Goldberg J."/>
            <person name="Griggs A."/>
            <person name="Gujja S."/>
            <person name="Hansen M."/>
            <person name="Howarth C."/>
            <person name="Imamovic A."/>
            <person name="Larimer J."/>
            <person name="McCowan C."/>
            <person name="Murphy C."/>
            <person name="Pearson M."/>
            <person name="Priest M."/>
            <person name="Roberts A."/>
            <person name="Saif S."/>
            <person name="Shea T."/>
            <person name="Sykes S."/>
            <person name="Wortman J."/>
            <person name="Nusbaum C."/>
            <person name="Birren B."/>
        </authorList>
    </citation>
    <scope>NUCLEOTIDE SEQUENCE [LARGE SCALE GENOMIC DNA]</scope>
    <source>
        <strain evidence="2 3">BCC8398</strain>
    </source>
</reference>
<protein>
    <submittedName>
        <fullName evidence="2">Uncharacterized protein</fullName>
    </submittedName>
</protein>
<proteinExistence type="predicted"/>
<evidence type="ECO:0000313" key="2">
    <source>
        <dbReference type="EMBL" id="OCF37215.1"/>
    </source>
</evidence>